<dbReference type="RefSeq" id="WP_029542213.1">
    <property type="nucleotide sequence ID" value="NZ_BAAAYP010000002.1"/>
</dbReference>
<organism evidence="3 4">
    <name type="scientific">Rhodococcus aetherivorans</name>
    <dbReference type="NCBI Taxonomy" id="191292"/>
    <lineage>
        <taxon>Bacteria</taxon>
        <taxon>Bacillati</taxon>
        <taxon>Actinomycetota</taxon>
        <taxon>Actinomycetes</taxon>
        <taxon>Mycobacteriales</taxon>
        <taxon>Nocardiaceae</taxon>
        <taxon>Rhodococcus</taxon>
    </lineage>
</organism>
<evidence type="ECO:0000256" key="2">
    <source>
        <dbReference type="SAM" id="SignalP"/>
    </source>
</evidence>
<gene>
    <name evidence="3" type="ORF">RAJCM14343_2326</name>
</gene>
<sequence>MNRIPRRSATVAAAVAAAGLVLAGCSSDDGTTAEDVVGSATSAAQSAVEGATSAARSAVEDATGTGGPTEPGASVEETTTLPGAGGAEYTISGPILAKYNEIGGANSPLGAPTADQQDVGDGYIAEFEGGIIAWSPDTDSHVVWGEIRTAWEAQGGAEGELGFPISDERPIPNGLESEFEMGTITYVAGATQVIPK</sequence>
<keyword evidence="2" id="KW-0732">Signal</keyword>
<proteinExistence type="predicted"/>
<dbReference type="PROSITE" id="PS51257">
    <property type="entry name" value="PROKAR_LIPOPROTEIN"/>
    <property type="match status" value="1"/>
</dbReference>
<comment type="caution">
    <text evidence="3">The sequence shown here is derived from an EMBL/GenBank/DDBJ whole genome shotgun (WGS) entry which is preliminary data.</text>
</comment>
<feature type="signal peptide" evidence="2">
    <location>
        <begin position="1"/>
        <end position="23"/>
    </location>
</feature>
<dbReference type="Proteomes" id="UP000325466">
    <property type="component" value="Unassembled WGS sequence"/>
</dbReference>
<evidence type="ECO:0000256" key="1">
    <source>
        <dbReference type="SAM" id="MobiDB-lite"/>
    </source>
</evidence>
<dbReference type="InterPro" id="IPR013207">
    <property type="entry name" value="LGFP"/>
</dbReference>
<dbReference type="EMBL" id="BLAH01000079">
    <property type="protein sequence ID" value="GES37072.1"/>
    <property type="molecule type" value="Genomic_DNA"/>
</dbReference>
<reference evidence="3 4" key="1">
    <citation type="journal article" date="2018" name="Biodegradation">
        <title>1,4-Dioxane degradation characteristics of Rhodococcus aetherivorans JCM 14343.</title>
        <authorList>
            <person name="Inoue D."/>
            <person name="Tsunoda T."/>
            <person name="Yamamoto N."/>
            <person name="Ike M."/>
            <person name="Sei K."/>
        </authorList>
    </citation>
    <scope>NUCLEOTIDE SEQUENCE [LARGE SCALE GENOMIC DNA]</scope>
    <source>
        <strain evidence="3 4">JCM 14343</strain>
    </source>
</reference>
<protein>
    <submittedName>
        <fullName evidence="3">Esterase</fullName>
    </submittedName>
</protein>
<accession>A0ABQ0YKK4</accession>
<feature type="chain" id="PRO_5046105418" evidence="2">
    <location>
        <begin position="24"/>
        <end position="196"/>
    </location>
</feature>
<evidence type="ECO:0000313" key="3">
    <source>
        <dbReference type="EMBL" id="GES37072.1"/>
    </source>
</evidence>
<feature type="region of interest" description="Disordered" evidence="1">
    <location>
        <begin position="51"/>
        <end position="86"/>
    </location>
</feature>
<name>A0ABQ0YKK4_9NOCA</name>
<evidence type="ECO:0000313" key="4">
    <source>
        <dbReference type="Proteomes" id="UP000325466"/>
    </source>
</evidence>
<dbReference type="Pfam" id="PF08310">
    <property type="entry name" value="LGFP"/>
    <property type="match status" value="1"/>
</dbReference>
<keyword evidence="4" id="KW-1185">Reference proteome</keyword>